<dbReference type="OrthoDB" id="4468869at2759"/>
<gene>
    <name evidence="1" type="ORF">CNMCM5623_000616</name>
</gene>
<proteinExistence type="predicted"/>
<name>A0A8H6Q7I5_9EURO</name>
<dbReference type="EMBL" id="JACBAE010001289">
    <property type="protein sequence ID" value="KAF7167254.1"/>
    <property type="molecule type" value="Genomic_DNA"/>
</dbReference>
<evidence type="ECO:0000313" key="1">
    <source>
        <dbReference type="EMBL" id="KAF7167254.1"/>
    </source>
</evidence>
<dbReference type="Proteomes" id="UP000654922">
    <property type="component" value="Unassembled WGS sequence"/>
</dbReference>
<accession>A0A8H6Q7I5</accession>
<sequence>MDSILEEWYRSAGFTDTQQQAIAEARQRFHTANPLNTKYIICRIAVAVTQTFTHHDAMVERWPPEIRELMNEFSRSAAPPAKEFETWARPRDQEKRKQAISVWISLLAFLVSNWESYGADGALESMGLNLSWTLKDDIDAIRYYSLSGMSLKVLGEMATTFFVKVIKDATVTPHTNPLVWWLAVLIQTEVLDDQPRWTVADLQDTLSFSQKLEAIDHYARVLVLEDALDRWIDMPDNISPAEKESLQDSLNEVSISWIDQDAERPPVDPFAMNRAFDKIDSPEWMAYTDYIQPIFAAWLTGQSSGPMSTVILFLHGKLNTPSYRKVYKVKMQIEEDFSIVPMMATCHPAEVGTKATIERANNQARRCIREELGQKKASLEWDEVYDTSGMIRIRAIYRDEAIDARAVAWVEEVDILTEDM</sequence>
<reference evidence="1" key="1">
    <citation type="submission" date="2020-06" db="EMBL/GenBank/DDBJ databases">
        <title>Draft genome sequences of strains closely related to Aspergillus parafelis and Aspergillus hiratsukae.</title>
        <authorList>
            <person name="Dos Santos R.A.C."/>
            <person name="Rivero-Menendez O."/>
            <person name="Steenwyk J.L."/>
            <person name="Mead M.E."/>
            <person name="Goldman G.H."/>
            <person name="Alastruey-Izquierdo A."/>
            <person name="Rokas A."/>
        </authorList>
    </citation>
    <scope>NUCLEOTIDE SEQUENCE</scope>
    <source>
        <strain evidence="1">CNM-CM5623</strain>
    </source>
</reference>
<organism evidence="1 2">
    <name type="scientific">Aspergillus felis</name>
    <dbReference type="NCBI Taxonomy" id="1287682"/>
    <lineage>
        <taxon>Eukaryota</taxon>
        <taxon>Fungi</taxon>
        <taxon>Dikarya</taxon>
        <taxon>Ascomycota</taxon>
        <taxon>Pezizomycotina</taxon>
        <taxon>Eurotiomycetes</taxon>
        <taxon>Eurotiomycetidae</taxon>
        <taxon>Eurotiales</taxon>
        <taxon>Aspergillaceae</taxon>
        <taxon>Aspergillus</taxon>
        <taxon>Aspergillus subgen. Fumigati</taxon>
    </lineage>
</organism>
<dbReference type="AlphaFoldDB" id="A0A8H6Q7I5"/>
<evidence type="ECO:0000313" key="2">
    <source>
        <dbReference type="Proteomes" id="UP000654922"/>
    </source>
</evidence>
<protein>
    <submittedName>
        <fullName evidence="1">Uncharacterized protein</fullName>
    </submittedName>
</protein>
<comment type="caution">
    <text evidence="1">The sequence shown here is derived from an EMBL/GenBank/DDBJ whole genome shotgun (WGS) entry which is preliminary data.</text>
</comment>